<proteinExistence type="predicted"/>
<feature type="transmembrane region" description="Helical" evidence="1">
    <location>
        <begin position="6"/>
        <end position="25"/>
    </location>
</feature>
<keyword evidence="1" id="KW-0812">Transmembrane</keyword>
<dbReference type="PROSITE" id="PS51352">
    <property type="entry name" value="THIOREDOXIN_2"/>
    <property type="match status" value="1"/>
</dbReference>
<dbReference type="PANTHER" id="PTHR42852">
    <property type="entry name" value="THIOL:DISULFIDE INTERCHANGE PROTEIN DSBE"/>
    <property type="match status" value="1"/>
</dbReference>
<dbReference type="InterPro" id="IPR050553">
    <property type="entry name" value="Thioredoxin_ResA/DsbE_sf"/>
</dbReference>
<dbReference type="InterPro" id="IPR000866">
    <property type="entry name" value="AhpC/TSA"/>
</dbReference>
<dbReference type="PANTHER" id="PTHR42852:SF13">
    <property type="entry name" value="PROTEIN DIPZ"/>
    <property type="match status" value="1"/>
</dbReference>
<gene>
    <name evidence="3" type="ORF">MNB_SV-14-1343</name>
</gene>
<sequence length="198" mass="23159">MKKHNHKMIIIAVLILILSSIYFYLSKQKKASLNSNQNFIFTSIKNKKFNIVTYKNHIQVKELKGKIIFLKVFSWNCPYCKKEIPELIQLKNKFRTAFDTIAIESEKHSNQENLDFIEKNHINYNIIDGEKQKRFLDYLKQEYKWDGVIPTTIVIGGDGKILAFEVGYKSYSLTSLLKTTLQMLTKEAVTKKKGENKK</sequence>
<accession>A0A1W1C2N0</accession>
<dbReference type="PROSITE" id="PS00194">
    <property type="entry name" value="THIOREDOXIN_1"/>
    <property type="match status" value="1"/>
</dbReference>
<dbReference type="Pfam" id="PF00578">
    <property type="entry name" value="AhpC-TSA"/>
    <property type="match status" value="1"/>
</dbReference>
<dbReference type="GO" id="GO:0016209">
    <property type="term" value="F:antioxidant activity"/>
    <property type="evidence" value="ECO:0007669"/>
    <property type="project" value="InterPro"/>
</dbReference>
<evidence type="ECO:0000313" key="3">
    <source>
        <dbReference type="EMBL" id="SFV60100.1"/>
    </source>
</evidence>
<dbReference type="CDD" id="cd02966">
    <property type="entry name" value="TlpA_like_family"/>
    <property type="match status" value="1"/>
</dbReference>
<dbReference type="InterPro" id="IPR036249">
    <property type="entry name" value="Thioredoxin-like_sf"/>
</dbReference>
<dbReference type="AlphaFoldDB" id="A0A1W1C2N0"/>
<dbReference type="EMBL" id="FPHN01000109">
    <property type="protein sequence ID" value="SFV60100.1"/>
    <property type="molecule type" value="Genomic_DNA"/>
</dbReference>
<organism evidence="3">
    <name type="scientific">hydrothermal vent metagenome</name>
    <dbReference type="NCBI Taxonomy" id="652676"/>
    <lineage>
        <taxon>unclassified sequences</taxon>
        <taxon>metagenomes</taxon>
        <taxon>ecological metagenomes</taxon>
    </lineage>
</organism>
<feature type="domain" description="Thioredoxin" evidence="2">
    <location>
        <begin position="30"/>
        <end position="186"/>
    </location>
</feature>
<dbReference type="Gene3D" id="3.40.30.10">
    <property type="entry name" value="Glutaredoxin"/>
    <property type="match status" value="1"/>
</dbReference>
<dbReference type="GO" id="GO:0016491">
    <property type="term" value="F:oxidoreductase activity"/>
    <property type="evidence" value="ECO:0007669"/>
    <property type="project" value="InterPro"/>
</dbReference>
<evidence type="ECO:0000259" key="2">
    <source>
        <dbReference type="PROSITE" id="PS51352"/>
    </source>
</evidence>
<dbReference type="InterPro" id="IPR017937">
    <property type="entry name" value="Thioredoxin_CS"/>
</dbReference>
<protein>
    <submittedName>
        <fullName evidence="3">Thioredoxin</fullName>
    </submittedName>
</protein>
<evidence type="ECO:0000256" key="1">
    <source>
        <dbReference type="SAM" id="Phobius"/>
    </source>
</evidence>
<name>A0A1W1C2N0_9ZZZZ</name>
<dbReference type="SUPFAM" id="SSF52833">
    <property type="entry name" value="Thioredoxin-like"/>
    <property type="match status" value="1"/>
</dbReference>
<keyword evidence="1" id="KW-1133">Transmembrane helix</keyword>
<dbReference type="InterPro" id="IPR013766">
    <property type="entry name" value="Thioredoxin_domain"/>
</dbReference>
<reference evidence="3" key="1">
    <citation type="submission" date="2016-10" db="EMBL/GenBank/DDBJ databases">
        <authorList>
            <person name="de Groot N.N."/>
        </authorList>
    </citation>
    <scope>NUCLEOTIDE SEQUENCE</scope>
</reference>
<keyword evidence="1" id="KW-0472">Membrane</keyword>